<dbReference type="Proteomes" id="UP000886885">
    <property type="component" value="Chromosome 5A"/>
</dbReference>
<evidence type="ECO:0000256" key="5">
    <source>
        <dbReference type="SAM" id="MobiDB-lite"/>
    </source>
</evidence>
<accession>A0A8X7ZRY3</accession>
<evidence type="ECO:0000256" key="4">
    <source>
        <dbReference type="PROSITE-ProRule" id="PRU00176"/>
    </source>
</evidence>
<evidence type="ECO:0000259" key="7">
    <source>
        <dbReference type="PROSITE" id="PS50102"/>
    </source>
</evidence>
<keyword evidence="6" id="KW-1133">Transmembrane helix</keyword>
<keyword evidence="6" id="KW-0472">Membrane</keyword>
<feature type="region of interest" description="Disordered" evidence="5">
    <location>
        <begin position="1"/>
        <end position="152"/>
    </location>
</feature>
<proteinExistence type="predicted"/>
<dbReference type="Pfam" id="PF00076">
    <property type="entry name" value="RRM_1"/>
    <property type="match status" value="2"/>
</dbReference>
<evidence type="ECO:0000256" key="1">
    <source>
        <dbReference type="ARBA" id="ARBA00022553"/>
    </source>
</evidence>
<dbReference type="PROSITE" id="PS50102">
    <property type="entry name" value="RRM"/>
    <property type="match status" value="2"/>
</dbReference>
<dbReference type="GO" id="GO:0005634">
    <property type="term" value="C:nucleus"/>
    <property type="evidence" value="ECO:0007669"/>
    <property type="project" value="InterPro"/>
</dbReference>
<gene>
    <name evidence="8" type="ORF">POTOM_019432</name>
</gene>
<feature type="domain" description="RRM" evidence="7">
    <location>
        <begin position="380"/>
        <end position="498"/>
    </location>
</feature>
<feature type="transmembrane region" description="Helical" evidence="6">
    <location>
        <begin position="609"/>
        <end position="629"/>
    </location>
</feature>
<evidence type="ECO:0000256" key="2">
    <source>
        <dbReference type="ARBA" id="ARBA00022737"/>
    </source>
</evidence>
<feature type="domain" description="RRM" evidence="7">
    <location>
        <begin position="184"/>
        <end position="232"/>
    </location>
</feature>
<keyword evidence="3 4" id="KW-0694">RNA-binding</keyword>
<keyword evidence="1" id="KW-0597">Phosphoprotein</keyword>
<evidence type="ECO:0000256" key="6">
    <source>
        <dbReference type="SAM" id="Phobius"/>
    </source>
</evidence>
<dbReference type="GO" id="GO:0003723">
    <property type="term" value="F:RNA binding"/>
    <property type="evidence" value="ECO:0007669"/>
    <property type="project" value="UniProtKB-UniRule"/>
</dbReference>
<feature type="transmembrane region" description="Helical" evidence="6">
    <location>
        <begin position="696"/>
        <end position="714"/>
    </location>
</feature>
<organism evidence="8 9">
    <name type="scientific">Populus tomentosa</name>
    <name type="common">Chinese white poplar</name>
    <dbReference type="NCBI Taxonomy" id="118781"/>
    <lineage>
        <taxon>Eukaryota</taxon>
        <taxon>Viridiplantae</taxon>
        <taxon>Streptophyta</taxon>
        <taxon>Embryophyta</taxon>
        <taxon>Tracheophyta</taxon>
        <taxon>Spermatophyta</taxon>
        <taxon>Magnoliopsida</taxon>
        <taxon>eudicotyledons</taxon>
        <taxon>Gunneridae</taxon>
        <taxon>Pentapetalae</taxon>
        <taxon>rosids</taxon>
        <taxon>fabids</taxon>
        <taxon>Malpighiales</taxon>
        <taxon>Salicaceae</taxon>
        <taxon>Saliceae</taxon>
        <taxon>Populus</taxon>
    </lineage>
</organism>
<evidence type="ECO:0000313" key="8">
    <source>
        <dbReference type="EMBL" id="KAG6775933.1"/>
    </source>
</evidence>
<dbReference type="InterPro" id="IPR006509">
    <property type="entry name" value="RBM39_SF"/>
</dbReference>
<feature type="compositionally biased region" description="Basic and acidic residues" evidence="5">
    <location>
        <begin position="138"/>
        <end position="152"/>
    </location>
</feature>
<comment type="caution">
    <text evidence="8">The sequence shown here is derived from an EMBL/GenBank/DDBJ whole genome shotgun (WGS) entry which is preliminary data.</text>
</comment>
<feature type="compositionally biased region" description="Basic and acidic residues" evidence="5">
    <location>
        <begin position="53"/>
        <end position="131"/>
    </location>
</feature>
<evidence type="ECO:0000313" key="9">
    <source>
        <dbReference type="Proteomes" id="UP000886885"/>
    </source>
</evidence>
<protein>
    <recommendedName>
        <fullName evidence="7">RRM domain-containing protein</fullName>
    </recommendedName>
</protein>
<dbReference type="EMBL" id="JAAWWB010000009">
    <property type="protein sequence ID" value="KAG6775933.1"/>
    <property type="molecule type" value="Genomic_DNA"/>
</dbReference>
<dbReference type="GO" id="GO:0006397">
    <property type="term" value="P:mRNA processing"/>
    <property type="evidence" value="ECO:0007669"/>
    <property type="project" value="InterPro"/>
</dbReference>
<feature type="compositionally biased region" description="Basic and acidic residues" evidence="5">
    <location>
        <begin position="31"/>
        <end position="45"/>
    </location>
</feature>
<keyword evidence="6" id="KW-0812">Transmembrane</keyword>
<name>A0A8X7ZRY3_POPTO</name>
<dbReference type="PANTHER" id="PTHR48036">
    <property type="entry name" value="SPLICING FACTOR (PAD-1), PUTATIVE (AFU_ORTHOLOGUE AFUA_1G15810)-RELATED"/>
    <property type="match status" value="1"/>
</dbReference>
<dbReference type="Pfam" id="PF15519">
    <property type="entry name" value="RBM39linker"/>
    <property type="match status" value="1"/>
</dbReference>
<dbReference type="InterPro" id="IPR029123">
    <property type="entry name" value="RBM39_linker"/>
</dbReference>
<sequence length="736" mass="83757">MEFDEIEYLEKTVEEAEDRDDSRKRNSSSSKKRDGTERSYRKRDVDDEDVDNDENRKVKKSKAEDEKGRDHHRRDRDLDRDRDRDRSSREKDRDRERSGHREKEKERERREKEKERERIEREREEERDRRERSRSRSRRQESDSRERERDREIDTRESSVLVVRRFKDKKEAVEPEADPERDQRTVFVYQMPLKVTERDVYEFFSKAGKVRDVRLIMDRNSRRSKGVGYVPFCIDNKILMHLNSSKVTLSILIPRINFNYILKCTRNAIMMRDDGNTLHSCLINSCSTLKCSILVLPFWSSVDPLRQHSLVLAAILLKNLGYVEFYDSMSVPMAIALSGQLLFGQPVMVKPSEAEKNLVQSSASSGGTSGVAGPFGPVDRKLYVGNLHFNMTEMQLRQIHELWEDILALIFDVADGIKLSSCFSYIMFCLSSLYYSQLFEPFGTVELVQLPLDLETGQCKGFGFVQFTQLENAKAAQSALNGKLEIAGRTIKVSSVTEHGGQQDTGAKSADFDDDDGGGLALNAQSRALLMQKLDRTGIATSIAGSLGVPLLNGSASNQQAISLPIIGQTAIGSATLPAPVLSSPAYEPIGQPSECLLLKNMFDPATEVVVFFFLFFSLVLHWEVLILLKMLQTEPDFDLDIKEDVEEECSKYGQVDHIFVDKVLALMNSAGCVYLRFGSIEAAAGAQRAMHMRWFARRLILAVFMPHVFPLVLGRRIECLTDTRNTKGSSVSTSE</sequence>
<evidence type="ECO:0000256" key="3">
    <source>
        <dbReference type="ARBA" id="ARBA00022884"/>
    </source>
</evidence>
<keyword evidence="2" id="KW-0677">Repeat</keyword>
<dbReference type="CDD" id="cd12285">
    <property type="entry name" value="RRM3_RBM39_like"/>
    <property type="match status" value="1"/>
</dbReference>
<keyword evidence="9" id="KW-1185">Reference proteome</keyword>
<dbReference type="AlphaFoldDB" id="A0A8X7ZRY3"/>
<feature type="compositionally biased region" description="Basic and acidic residues" evidence="5">
    <location>
        <begin position="8"/>
        <end position="24"/>
    </location>
</feature>
<dbReference type="SMART" id="SM00360">
    <property type="entry name" value="RRM"/>
    <property type="match status" value="3"/>
</dbReference>
<reference evidence="8" key="1">
    <citation type="journal article" date="2020" name="bioRxiv">
        <title>Hybrid origin of Populus tomentosa Carr. identified through genome sequencing and phylogenomic analysis.</title>
        <authorList>
            <person name="An X."/>
            <person name="Gao K."/>
            <person name="Chen Z."/>
            <person name="Li J."/>
            <person name="Yang X."/>
            <person name="Yang X."/>
            <person name="Zhou J."/>
            <person name="Guo T."/>
            <person name="Zhao T."/>
            <person name="Huang S."/>
            <person name="Miao D."/>
            <person name="Khan W.U."/>
            <person name="Rao P."/>
            <person name="Ye M."/>
            <person name="Lei B."/>
            <person name="Liao W."/>
            <person name="Wang J."/>
            <person name="Ji L."/>
            <person name="Li Y."/>
            <person name="Guo B."/>
            <person name="Mustafa N.S."/>
            <person name="Li S."/>
            <person name="Yun Q."/>
            <person name="Keller S.R."/>
            <person name="Mao J."/>
            <person name="Zhang R."/>
            <person name="Strauss S.H."/>
        </authorList>
    </citation>
    <scope>NUCLEOTIDE SEQUENCE</scope>
    <source>
        <strain evidence="8">GM15</strain>
        <tissue evidence="8">Leaf</tissue>
    </source>
</reference>
<dbReference type="OrthoDB" id="8123449at2759"/>
<dbReference type="InterPro" id="IPR000504">
    <property type="entry name" value="RRM_dom"/>
</dbReference>